<keyword evidence="4" id="KW-1185">Reference proteome</keyword>
<keyword evidence="1" id="KW-0812">Transmembrane</keyword>
<accession>A0A4P6JP86</accession>
<feature type="transmembrane region" description="Helical" evidence="1">
    <location>
        <begin position="12"/>
        <end position="33"/>
    </location>
</feature>
<dbReference type="PANTHER" id="PTHR43422">
    <property type="entry name" value="THIAMINE THIAZOLE SYNTHASE"/>
    <property type="match status" value="1"/>
</dbReference>
<organism evidence="3 4">
    <name type="scientific">Ktedonosporobacter rubrisoli</name>
    <dbReference type="NCBI Taxonomy" id="2509675"/>
    <lineage>
        <taxon>Bacteria</taxon>
        <taxon>Bacillati</taxon>
        <taxon>Chloroflexota</taxon>
        <taxon>Ktedonobacteria</taxon>
        <taxon>Ktedonobacterales</taxon>
        <taxon>Ktedonosporobacteraceae</taxon>
        <taxon>Ktedonosporobacter</taxon>
    </lineage>
</organism>
<evidence type="ECO:0000259" key="2">
    <source>
        <dbReference type="Pfam" id="PF01494"/>
    </source>
</evidence>
<keyword evidence="1" id="KW-0472">Membrane</keyword>
<feature type="domain" description="FAD-binding" evidence="2">
    <location>
        <begin position="13"/>
        <end position="338"/>
    </location>
</feature>
<name>A0A4P6JP86_KTERU</name>
<sequence length="451" mass="50685">MLSPKISRKGDHAIVVGGGIAGLLFARVLVGHFERITLIERDRYPTEAAFRAGVPQGRHVHTMLLRGQACLERLFPGLTSTLLAHGAVERDFVNDSIYYYGARCAREPSGLRGYNCSRPFLEHHIHQEVKRYNQISILEAHEVVSLLFDQNAQVVCGVRFHRREPNCELQDLQGDLVIDASGASSRILQWLEELGYEKPDETVMNAYLGYASRIYEAPSDHQPAWKSIAIQATERHRRGGVLLAAEKGRWIVALAGAGKDYPPTDELDYLAFARSLPDQALYDAIQGAKPLSPIYGYRKTENRWRHFERLERQPEGLFVVGDAMCVFNPMYGQGMTVTLFEALAFDACLRSMKGQKGLARLFQRKVARILAFPWQLAASADARLLGEDSRAKGTRRWLRQYLEAVQAAAPYEPQVFRAMLGVTHMVHSPLALFHPQIVVKVVASHQKRGAK</sequence>
<gene>
    <name evidence="3" type="ORF">EPA93_14690</name>
</gene>
<dbReference type="PANTHER" id="PTHR43422:SF3">
    <property type="entry name" value="THIAMINE THIAZOLE SYNTHASE"/>
    <property type="match status" value="1"/>
</dbReference>
<evidence type="ECO:0000313" key="4">
    <source>
        <dbReference type="Proteomes" id="UP000290365"/>
    </source>
</evidence>
<reference evidence="3 4" key="1">
    <citation type="submission" date="2019-01" db="EMBL/GenBank/DDBJ databases">
        <title>Ktedonosporobacter rubrisoli SCAWS-G2.</title>
        <authorList>
            <person name="Huang Y."/>
            <person name="Yan B."/>
        </authorList>
    </citation>
    <scope>NUCLEOTIDE SEQUENCE [LARGE SCALE GENOMIC DNA]</scope>
    <source>
        <strain evidence="3 4">SCAWS-G2</strain>
    </source>
</reference>
<dbReference type="Gene3D" id="3.50.50.60">
    <property type="entry name" value="FAD/NAD(P)-binding domain"/>
    <property type="match status" value="1"/>
</dbReference>
<dbReference type="GO" id="GO:0071949">
    <property type="term" value="F:FAD binding"/>
    <property type="evidence" value="ECO:0007669"/>
    <property type="project" value="InterPro"/>
</dbReference>
<dbReference type="InterPro" id="IPR002938">
    <property type="entry name" value="FAD-bd"/>
</dbReference>
<protein>
    <submittedName>
        <fullName evidence="3">FAD-dependent oxidoreductase</fullName>
    </submittedName>
</protein>
<evidence type="ECO:0000313" key="3">
    <source>
        <dbReference type="EMBL" id="QBD77177.1"/>
    </source>
</evidence>
<dbReference type="Proteomes" id="UP000290365">
    <property type="component" value="Chromosome"/>
</dbReference>
<dbReference type="Pfam" id="PF01494">
    <property type="entry name" value="FAD_binding_3"/>
    <property type="match status" value="1"/>
</dbReference>
<dbReference type="OrthoDB" id="9790035at2"/>
<proteinExistence type="predicted"/>
<dbReference type="EMBL" id="CP035758">
    <property type="protein sequence ID" value="QBD77177.1"/>
    <property type="molecule type" value="Genomic_DNA"/>
</dbReference>
<keyword evidence="1" id="KW-1133">Transmembrane helix</keyword>
<evidence type="ECO:0000256" key="1">
    <source>
        <dbReference type="SAM" id="Phobius"/>
    </source>
</evidence>
<dbReference type="KEGG" id="kbs:EPA93_14690"/>
<dbReference type="PRINTS" id="PR00420">
    <property type="entry name" value="RNGMNOXGNASE"/>
</dbReference>
<dbReference type="InterPro" id="IPR036188">
    <property type="entry name" value="FAD/NAD-bd_sf"/>
</dbReference>
<dbReference type="AlphaFoldDB" id="A0A4P6JP86"/>
<dbReference type="SUPFAM" id="SSF51905">
    <property type="entry name" value="FAD/NAD(P)-binding domain"/>
    <property type="match status" value="1"/>
</dbReference>
<dbReference type="RefSeq" id="WP_129888240.1">
    <property type="nucleotide sequence ID" value="NZ_CP035758.1"/>
</dbReference>